<name>A0A4Q6XEQ4_9GAMM</name>
<evidence type="ECO:0000256" key="3">
    <source>
        <dbReference type="ARBA" id="ARBA00023125"/>
    </source>
</evidence>
<dbReference type="Pfam" id="PF00126">
    <property type="entry name" value="HTH_1"/>
    <property type="match status" value="1"/>
</dbReference>
<dbReference type="InterPro" id="IPR036390">
    <property type="entry name" value="WH_DNA-bd_sf"/>
</dbReference>
<dbReference type="InterPro" id="IPR000847">
    <property type="entry name" value="LysR_HTH_N"/>
</dbReference>
<dbReference type="Pfam" id="PF03466">
    <property type="entry name" value="LysR_substrate"/>
    <property type="match status" value="1"/>
</dbReference>
<dbReference type="GO" id="GO:0006351">
    <property type="term" value="P:DNA-templated transcription"/>
    <property type="evidence" value="ECO:0007669"/>
    <property type="project" value="TreeGrafter"/>
</dbReference>
<evidence type="ECO:0000259" key="5">
    <source>
        <dbReference type="PROSITE" id="PS50931"/>
    </source>
</evidence>
<dbReference type="AlphaFoldDB" id="A0A4Q6XEQ4"/>
<organism evidence="6 7">
    <name type="scientific">Acinetobacter halotolerans</name>
    <dbReference type="NCBI Taxonomy" id="1752076"/>
    <lineage>
        <taxon>Bacteria</taxon>
        <taxon>Pseudomonadati</taxon>
        <taxon>Pseudomonadota</taxon>
        <taxon>Gammaproteobacteria</taxon>
        <taxon>Moraxellales</taxon>
        <taxon>Moraxellaceae</taxon>
        <taxon>Acinetobacter</taxon>
    </lineage>
</organism>
<comment type="caution">
    <text evidence="6">The sequence shown here is derived from an EMBL/GenBank/DDBJ whole genome shotgun (WGS) entry which is preliminary data.</text>
</comment>
<dbReference type="SUPFAM" id="SSF53850">
    <property type="entry name" value="Periplasmic binding protein-like II"/>
    <property type="match status" value="1"/>
</dbReference>
<evidence type="ECO:0000256" key="4">
    <source>
        <dbReference type="ARBA" id="ARBA00023163"/>
    </source>
</evidence>
<dbReference type="PROSITE" id="PS50931">
    <property type="entry name" value="HTH_LYSR"/>
    <property type="match status" value="1"/>
</dbReference>
<dbReference type="RefSeq" id="WP_130163118.1">
    <property type="nucleotide sequence ID" value="NZ_SGIM01000018.1"/>
</dbReference>
<dbReference type="PANTHER" id="PTHR30537:SF81">
    <property type="entry name" value="TRANSCRIPTIONAL REGULATOR-RELATED"/>
    <property type="match status" value="1"/>
</dbReference>
<dbReference type="Gene3D" id="3.40.190.290">
    <property type="match status" value="1"/>
</dbReference>
<dbReference type="InterPro" id="IPR005119">
    <property type="entry name" value="LysR_subst-bd"/>
</dbReference>
<keyword evidence="7" id="KW-1185">Reference proteome</keyword>
<keyword evidence="4" id="KW-0804">Transcription</keyword>
<dbReference type="SUPFAM" id="SSF46785">
    <property type="entry name" value="Winged helix' DNA-binding domain"/>
    <property type="match status" value="1"/>
</dbReference>
<keyword evidence="2" id="KW-0805">Transcription regulation</keyword>
<protein>
    <submittedName>
        <fullName evidence="6">LysR family transcriptional regulator</fullName>
    </submittedName>
</protein>
<comment type="similarity">
    <text evidence="1">Belongs to the LysR transcriptional regulatory family.</text>
</comment>
<proteinExistence type="inferred from homology"/>
<dbReference type="PANTHER" id="PTHR30537">
    <property type="entry name" value="HTH-TYPE TRANSCRIPTIONAL REGULATOR"/>
    <property type="match status" value="1"/>
</dbReference>
<dbReference type="FunFam" id="1.10.10.10:FF:000001">
    <property type="entry name" value="LysR family transcriptional regulator"/>
    <property type="match status" value="1"/>
</dbReference>
<gene>
    <name evidence="6" type="ORF">EXE30_15135</name>
</gene>
<dbReference type="FunFam" id="3.40.190.290:FF:000001">
    <property type="entry name" value="Transcriptional regulator, LysR family"/>
    <property type="match status" value="1"/>
</dbReference>
<sequence length="305" mass="34725">MNTEDFQFFIRVADLGSISRAAQEANISVSVASQRIQRLEQNLQLRLLHRTTRKLSLTEEGKTMLEHGRLWLHEFSSLQASLKVQDKCLSGTLRITTSATFGTKILMAVITEFSLLHPELKIHLDLNDQNIDLIQYGMDLAIRIGKLKSSTLIAKPLASNPRLLCASPTYLEKYGRPQTLSDLKLHRCILQQHEHGLTDQWNFITKQGELQQIQVAGYFTTNSGEGVRQACLSGLGISNHSIWHVSDDLKTEKLVQVLAQYPVEPTSIYAVFPNRNLIPPKVQLFLEYLLDYFQNHYPSYKHNLL</sequence>
<evidence type="ECO:0000256" key="2">
    <source>
        <dbReference type="ARBA" id="ARBA00023015"/>
    </source>
</evidence>
<dbReference type="GO" id="GO:0003700">
    <property type="term" value="F:DNA-binding transcription factor activity"/>
    <property type="evidence" value="ECO:0007669"/>
    <property type="project" value="InterPro"/>
</dbReference>
<dbReference type="InterPro" id="IPR036388">
    <property type="entry name" value="WH-like_DNA-bd_sf"/>
</dbReference>
<dbReference type="CDD" id="cd08422">
    <property type="entry name" value="PBP2_CrgA_like"/>
    <property type="match status" value="1"/>
</dbReference>
<dbReference type="Gene3D" id="1.10.10.10">
    <property type="entry name" value="Winged helix-like DNA-binding domain superfamily/Winged helix DNA-binding domain"/>
    <property type="match status" value="1"/>
</dbReference>
<evidence type="ECO:0000313" key="6">
    <source>
        <dbReference type="EMBL" id="RZF49529.1"/>
    </source>
</evidence>
<dbReference type="InterPro" id="IPR058163">
    <property type="entry name" value="LysR-type_TF_proteobact-type"/>
</dbReference>
<dbReference type="GO" id="GO:0043565">
    <property type="term" value="F:sequence-specific DNA binding"/>
    <property type="evidence" value="ECO:0007669"/>
    <property type="project" value="TreeGrafter"/>
</dbReference>
<accession>A0A4Q6XEQ4</accession>
<evidence type="ECO:0000256" key="1">
    <source>
        <dbReference type="ARBA" id="ARBA00009437"/>
    </source>
</evidence>
<keyword evidence="3" id="KW-0238">DNA-binding</keyword>
<reference evidence="6 7" key="1">
    <citation type="submission" date="2019-02" db="EMBL/GenBank/DDBJ databases">
        <title>The draft genome of Acinetobacter halotolerans strain JCM 31009.</title>
        <authorList>
            <person name="Qin J."/>
            <person name="Feng Y."/>
            <person name="Nemec A."/>
            <person name="Zong Z."/>
        </authorList>
    </citation>
    <scope>NUCLEOTIDE SEQUENCE [LARGE SCALE GENOMIC DNA]</scope>
    <source>
        <strain evidence="6 7">JCM 31009</strain>
    </source>
</reference>
<dbReference type="EMBL" id="SGIM01000018">
    <property type="protein sequence ID" value="RZF49529.1"/>
    <property type="molecule type" value="Genomic_DNA"/>
</dbReference>
<evidence type="ECO:0000313" key="7">
    <source>
        <dbReference type="Proteomes" id="UP000292110"/>
    </source>
</evidence>
<dbReference type="Proteomes" id="UP000292110">
    <property type="component" value="Unassembled WGS sequence"/>
</dbReference>
<feature type="domain" description="HTH lysR-type" evidence="5">
    <location>
        <begin position="1"/>
        <end position="58"/>
    </location>
</feature>